<name>A0A2G7FUB3_9EURO</name>
<dbReference type="InterPro" id="IPR021858">
    <property type="entry name" value="Fun_TF"/>
</dbReference>
<protein>
    <submittedName>
        <fullName evidence="2">Uncharacterized protein</fullName>
    </submittedName>
</protein>
<dbReference type="Proteomes" id="UP000231358">
    <property type="component" value="Unassembled WGS sequence"/>
</dbReference>
<dbReference type="InterPro" id="IPR021848">
    <property type="entry name" value="HODM_asu-like"/>
</dbReference>
<organism evidence="2 3">
    <name type="scientific">Aspergillus arachidicola</name>
    <dbReference type="NCBI Taxonomy" id="656916"/>
    <lineage>
        <taxon>Eukaryota</taxon>
        <taxon>Fungi</taxon>
        <taxon>Dikarya</taxon>
        <taxon>Ascomycota</taxon>
        <taxon>Pezizomycotina</taxon>
        <taxon>Eurotiomycetes</taxon>
        <taxon>Eurotiomycetidae</taxon>
        <taxon>Eurotiales</taxon>
        <taxon>Aspergillaceae</taxon>
        <taxon>Aspergillus</taxon>
        <taxon>Aspergillus subgen. Circumdati</taxon>
    </lineage>
</organism>
<keyword evidence="3" id="KW-1185">Reference proteome</keyword>
<evidence type="ECO:0000256" key="1">
    <source>
        <dbReference type="SAM" id="MobiDB-lite"/>
    </source>
</evidence>
<reference evidence="2 3" key="1">
    <citation type="submission" date="2017-05" db="EMBL/GenBank/DDBJ databases">
        <title>Genome sequence for an aflatoxigenic pathogen of Argentinian peanut, Aspergillus arachidicola.</title>
        <authorList>
            <person name="Moore G."/>
            <person name="Beltz S.B."/>
            <person name="Mack B.M."/>
        </authorList>
    </citation>
    <scope>NUCLEOTIDE SEQUENCE [LARGE SCALE GENOMIC DNA]</scope>
    <source>
        <strain evidence="2 3">CBS 117610</strain>
    </source>
</reference>
<feature type="compositionally biased region" description="Basic and acidic residues" evidence="1">
    <location>
        <begin position="342"/>
        <end position="355"/>
    </location>
</feature>
<gene>
    <name evidence="2" type="ORF">AARAC_006312</name>
</gene>
<proteinExistence type="predicted"/>
<evidence type="ECO:0000313" key="2">
    <source>
        <dbReference type="EMBL" id="PIG83421.1"/>
    </source>
</evidence>
<dbReference type="AlphaFoldDB" id="A0A2G7FUB3"/>
<feature type="region of interest" description="Disordered" evidence="1">
    <location>
        <begin position="334"/>
        <end position="384"/>
    </location>
</feature>
<comment type="caution">
    <text evidence="2">The sequence shown here is derived from an EMBL/GenBank/DDBJ whole genome shotgun (WGS) entry which is preliminary data.</text>
</comment>
<sequence>MALNKLDPDHWIELDRNYTLRIQQRQELYMRHGKSVLDYLPGSEHACRELMEMVVQFLCARYPHYFQLLNNQSILRNDIIGIETDLRLIHPLHVLLNNVTEDFAIMLRDPETGAYVLRAGIICSSLGWSLGLKLGKNIDGIHEPVPDYGEKLQFSMNRFFAKMPTDRLIQRGSWGIEIDQPIHMPPGDPIALHHETQNPDIALDRYHLRVDWQTLRRLPVSAAMVFSFKVLFTPVTQFQNEPCIPSLFLKNYREAKPNLLKHKNIWHTEATILPALELWEREQKEQGIIPEDWQPATLDDYPYYPGWEERWNANQSLKETHSSAALQSPDPLTVHQMSAESTDCKDTSSPKDEGHSHKRPLRSRILNNDISSHKSSNSSFDSTLSRGLDHIDHQSRSLLKYFSEKVAPAMGPFNTVFNGYRDLILPMTEQDETVKSFLATAASHISLKHCEWKPLASKYRMAAIRGLNQRSTAEYPNKLIDYSSLSTMVLLLVEQMIIVGTDFHILLRMMKSFIESQQCSDLAETEPLGTFLMQQIRKYS</sequence>
<feature type="compositionally biased region" description="Low complexity" evidence="1">
    <location>
        <begin position="373"/>
        <end position="382"/>
    </location>
</feature>
<dbReference type="EMBL" id="NEXV01000453">
    <property type="protein sequence ID" value="PIG83421.1"/>
    <property type="molecule type" value="Genomic_DNA"/>
</dbReference>
<evidence type="ECO:0000313" key="3">
    <source>
        <dbReference type="Proteomes" id="UP000231358"/>
    </source>
</evidence>
<accession>A0A2G7FUB3</accession>
<dbReference type="STRING" id="656916.A0A2G7FUB3"/>
<dbReference type="Pfam" id="PF11927">
    <property type="entry name" value="HODM_asu-like"/>
    <property type="match status" value="1"/>
</dbReference>
<dbReference type="Pfam" id="PF11951">
    <property type="entry name" value="Fungal_trans_2"/>
    <property type="match status" value="1"/>
</dbReference>